<feature type="transmembrane region" description="Helical" evidence="11">
    <location>
        <begin position="201"/>
        <end position="224"/>
    </location>
</feature>
<evidence type="ECO:0000259" key="12">
    <source>
        <dbReference type="PROSITE" id="PS50939"/>
    </source>
</evidence>
<feature type="transmembrane region" description="Helical" evidence="11">
    <location>
        <begin position="59"/>
        <end position="81"/>
    </location>
</feature>
<accession>A0A7J6R3W6</accession>
<keyword evidence="10 11" id="KW-0472">Membrane</keyword>
<dbReference type="InterPro" id="IPR045150">
    <property type="entry name" value="CYB561D1/2"/>
</dbReference>
<evidence type="ECO:0000313" key="13">
    <source>
        <dbReference type="EMBL" id="KAF4715031.1"/>
    </source>
</evidence>
<proteinExistence type="predicted"/>
<evidence type="ECO:0000313" key="14">
    <source>
        <dbReference type="Proteomes" id="UP000574390"/>
    </source>
</evidence>
<dbReference type="PANTHER" id="PTHR15422:SF45">
    <property type="entry name" value="CYTOCHROME B561 DOMAIN-CONTAINING PROTEIN"/>
    <property type="match status" value="1"/>
</dbReference>
<keyword evidence="4" id="KW-0349">Heme</keyword>
<dbReference type="Pfam" id="PF03188">
    <property type="entry name" value="Cytochrom_B561"/>
    <property type="match status" value="1"/>
</dbReference>
<dbReference type="Gene3D" id="1.20.120.1770">
    <property type="match status" value="1"/>
</dbReference>
<evidence type="ECO:0000256" key="9">
    <source>
        <dbReference type="ARBA" id="ARBA00023004"/>
    </source>
</evidence>
<comment type="subcellular location">
    <subcellularLocation>
        <location evidence="2">Membrane</location>
        <topology evidence="2">Multi-pass membrane protein</topology>
    </subcellularLocation>
</comment>
<comment type="cofactor">
    <cofactor evidence="1">
        <name>heme b</name>
        <dbReference type="ChEBI" id="CHEBI:60344"/>
    </cofactor>
</comment>
<keyword evidence="7" id="KW-0249">Electron transport</keyword>
<dbReference type="Proteomes" id="UP000574390">
    <property type="component" value="Unassembled WGS sequence"/>
</dbReference>
<dbReference type="GO" id="GO:0046872">
    <property type="term" value="F:metal ion binding"/>
    <property type="evidence" value="ECO:0007669"/>
    <property type="project" value="UniProtKB-KW"/>
</dbReference>
<evidence type="ECO:0000256" key="8">
    <source>
        <dbReference type="ARBA" id="ARBA00022989"/>
    </source>
</evidence>
<feature type="non-terminal residue" evidence="13">
    <location>
        <position position="228"/>
    </location>
</feature>
<evidence type="ECO:0000256" key="4">
    <source>
        <dbReference type="ARBA" id="ARBA00022617"/>
    </source>
</evidence>
<evidence type="ECO:0000256" key="6">
    <source>
        <dbReference type="ARBA" id="ARBA00022723"/>
    </source>
</evidence>
<dbReference type="PANTHER" id="PTHR15422">
    <property type="entry name" value="OS05G0565100 PROTEIN"/>
    <property type="match status" value="1"/>
</dbReference>
<feature type="transmembrane region" description="Helical" evidence="11">
    <location>
        <begin position="124"/>
        <end position="150"/>
    </location>
</feature>
<name>A0A7J6R3W6_PEROL</name>
<keyword evidence="6" id="KW-0479">Metal-binding</keyword>
<dbReference type="GO" id="GO:0016020">
    <property type="term" value="C:membrane"/>
    <property type="evidence" value="ECO:0007669"/>
    <property type="project" value="UniProtKB-SubCell"/>
</dbReference>
<keyword evidence="5 11" id="KW-0812">Transmembrane</keyword>
<keyword evidence="9" id="KW-0408">Iron</keyword>
<evidence type="ECO:0000256" key="11">
    <source>
        <dbReference type="SAM" id="Phobius"/>
    </source>
</evidence>
<evidence type="ECO:0000256" key="1">
    <source>
        <dbReference type="ARBA" id="ARBA00001970"/>
    </source>
</evidence>
<feature type="transmembrane region" description="Helical" evidence="11">
    <location>
        <begin position="171"/>
        <end position="189"/>
    </location>
</feature>
<comment type="caution">
    <text evidence="13">The sequence shown here is derived from an EMBL/GenBank/DDBJ whole genome shotgun (WGS) entry which is preliminary data.</text>
</comment>
<dbReference type="CDD" id="cd08761">
    <property type="entry name" value="Cyt_b561_CYB561D2_like"/>
    <property type="match status" value="1"/>
</dbReference>
<gene>
    <name evidence="13" type="ORF">FOZ62_025074</name>
</gene>
<protein>
    <recommendedName>
        <fullName evidence="12">Cytochrome b561 domain-containing protein</fullName>
    </recommendedName>
</protein>
<dbReference type="AlphaFoldDB" id="A0A7J6R3W6"/>
<dbReference type="GO" id="GO:0140575">
    <property type="term" value="F:transmembrane monodehydroascorbate reductase activity"/>
    <property type="evidence" value="ECO:0007669"/>
    <property type="project" value="InterPro"/>
</dbReference>
<evidence type="ECO:0000256" key="3">
    <source>
        <dbReference type="ARBA" id="ARBA00022448"/>
    </source>
</evidence>
<sequence length="228" mass="25466">LSLCFATTASPVSMSAESLAKVKAEETRRRRTYFKAMIGPLLVFTVAAVLMLKSSPVDWFYWHPFLMLIGTVPVATSAVLIKKIGGYYNTKTHGFLLFLTLTLYVGGLYVIYTNKEMHHKSHLVSWHSWIGVTAAGLLVGEACGGFFALDPDCKIRTSPTVEAYIRTFHKYGGKVTLMLAYLACITGWYKRSHWMVEGSVLGLSSLHCTIIFTIPLLVFAYVAFIKKY</sequence>
<feature type="transmembrane region" description="Helical" evidence="11">
    <location>
        <begin position="93"/>
        <end position="112"/>
    </location>
</feature>
<evidence type="ECO:0000256" key="5">
    <source>
        <dbReference type="ARBA" id="ARBA00022692"/>
    </source>
</evidence>
<organism evidence="13 14">
    <name type="scientific">Perkinsus olseni</name>
    <name type="common">Perkinsus atlanticus</name>
    <dbReference type="NCBI Taxonomy" id="32597"/>
    <lineage>
        <taxon>Eukaryota</taxon>
        <taxon>Sar</taxon>
        <taxon>Alveolata</taxon>
        <taxon>Perkinsozoa</taxon>
        <taxon>Perkinsea</taxon>
        <taxon>Perkinsida</taxon>
        <taxon>Perkinsidae</taxon>
        <taxon>Perkinsus</taxon>
    </lineage>
</organism>
<dbReference type="InterPro" id="IPR006593">
    <property type="entry name" value="Cyt_b561/ferric_Rdtase_TM"/>
</dbReference>
<dbReference type="SMART" id="SM00665">
    <property type="entry name" value="B561"/>
    <property type="match status" value="1"/>
</dbReference>
<keyword evidence="8 11" id="KW-1133">Transmembrane helix</keyword>
<reference evidence="13 14" key="1">
    <citation type="submission" date="2020-04" db="EMBL/GenBank/DDBJ databases">
        <title>Perkinsus olseni comparative genomics.</title>
        <authorList>
            <person name="Bogema D.R."/>
        </authorList>
    </citation>
    <scope>NUCLEOTIDE SEQUENCE [LARGE SCALE GENOMIC DNA]</scope>
    <source>
        <strain evidence="13">ATCC PRA-205</strain>
    </source>
</reference>
<dbReference type="PROSITE" id="PS50939">
    <property type="entry name" value="CYTOCHROME_B561"/>
    <property type="match status" value="1"/>
</dbReference>
<evidence type="ECO:0000256" key="7">
    <source>
        <dbReference type="ARBA" id="ARBA00022982"/>
    </source>
</evidence>
<feature type="transmembrane region" description="Helical" evidence="11">
    <location>
        <begin position="33"/>
        <end position="53"/>
    </location>
</feature>
<evidence type="ECO:0000256" key="10">
    <source>
        <dbReference type="ARBA" id="ARBA00023136"/>
    </source>
</evidence>
<dbReference type="EMBL" id="JABANM010025149">
    <property type="protein sequence ID" value="KAF4715031.1"/>
    <property type="molecule type" value="Genomic_DNA"/>
</dbReference>
<keyword evidence="3" id="KW-0813">Transport</keyword>
<feature type="domain" description="Cytochrome b561" evidence="12">
    <location>
        <begin position="26"/>
        <end position="228"/>
    </location>
</feature>
<evidence type="ECO:0000256" key="2">
    <source>
        <dbReference type="ARBA" id="ARBA00004141"/>
    </source>
</evidence>